<protein>
    <submittedName>
        <fullName evidence="4">Pentatricopeptide repeat-containing protein</fullName>
    </submittedName>
</protein>
<evidence type="ECO:0000313" key="5">
    <source>
        <dbReference type="Proteomes" id="UP001412067"/>
    </source>
</evidence>
<gene>
    <name evidence="4" type="primary">PCMP-H76</name>
    <name evidence="4" type="ORF">KSP40_PGU016406</name>
</gene>
<evidence type="ECO:0000256" key="2">
    <source>
        <dbReference type="PROSITE-ProRule" id="PRU00708"/>
    </source>
</evidence>
<dbReference type="InterPro" id="IPR032867">
    <property type="entry name" value="DYW_dom"/>
</dbReference>
<dbReference type="PANTHER" id="PTHR47926:SF469">
    <property type="entry name" value="DYW DOMAIN-CONTAINING PROTEIN"/>
    <property type="match status" value="1"/>
</dbReference>
<keyword evidence="1" id="KW-0677">Repeat</keyword>
<dbReference type="NCBIfam" id="TIGR00756">
    <property type="entry name" value="PPR"/>
    <property type="match status" value="4"/>
</dbReference>
<name>A0ABR2LRR8_9ASPA</name>
<dbReference type="InterPro" id="IPR002885">
    <property type="entry name" value="PPR_rpt"/>
</dbReference>
<feature type="repeat" description="PPR" evidence="2">
    <location>
        <begin position="146"/>
        <end position="180"/>
    </location>
</feature>
<dbReference type="InterPro" id="IPR046848">
    <property type="entry name" value="E_motif"/>
</dbReference>
<sequence length="557" mass="62704">MAASPVSAHSQTLVRNILSLLKADSSRSHLLQIHGHLLRTYLILDSFACNTILRAYAQAISHGKSLTFYNHMRRLGVSDNSFTSSFILKSCVQVSSLISGQQIHSRILQDGHHSDSVLLTSLMDLYSSSSDLGSVRKVFDEMPNRDTVSWNVLISSYTSNNRTKDALLLFDAMQSPEFGSEPDAVTCMILLRACANLVALDFGERIHNYVDNHGYGNLLKIKNSLVTMYSKCGSMDRAYRVFSDMPERNVVTWSAMISGLAMNGYGREAIDAFKEMRRDGVFPDEQTFTGILSACSHTGLVDEGIKFFDVMRFEYGISPNVCHYGCLVDLFGRAGFLDRAYKLIVGEMIVQPDAKIWRTLLGTCRIHKYVELGERVIEHLIELKSQQAGDYVLLLNIYASAGDWEKVADVRRVMKEQNIQTSSGCTTMEINGKIHEFVADDDSHPSKEEIYVMLDEVGRQLKIAGYVANMASELHDLDAGEKEGALSYHSEKIALAFGILVTVPGRTLRIAKNLRMCIDCHYFTKMFSSVYDRVVIVRDRSRFHHFRDGRCSCNDYW</sequence>
<proteinExistence type="predicted"/>
<dbReference type="InterPro" id="IPR011990">
    <property type="entry name" value="TPR-like_helical_dom_sf"/>
</dbReference>
<accession>A0ABR2LRR8</accession>
<dbReference type="Proteomes" id="UP001412067">
    <property type="component" value="Unassembled WGS sequence"/>
</dbReference>
<dbReference type="Pfam" id="PF13041">
    <property type="entry name" value="PPR_2"/>
    <property type="match status" value="2"/>
</dbReference>
<dbReference type="Pfam" id="PF14432">
    <property type="entry name" value="DYW_deaminase"/>
    <property type="match status" value="1"/>
</dbReference>
<dbReference type="Pfam" id="PF01535">
    <property type="entry name" value="PPR"/>
    <property type="match status" value="1"/>
</dbReference>
<organism evidence="4 5">
    <name type="scientific">Platanthera guangdongensis</name>
    <dbReference type="NCBI Taxonomy" id="2320717"/>
    <lineage>
        <taxon>Eukaryota</taxon>
        <taxon>Viridiplantae</taxon>
        <taxon>Streptophyta</taxon>
        <taxon>Embryophyta</taxon>
        <taxon>Tracheophyta</taxon>
        <taxon>Spermatophyta</taxon>
        <taxon>Magnoliopsida</taxon>
        <taxon>Liliopsida</taxon>
        <taxon>Asparagales</taxon>
        <taxon>Orchidaceae</taxon>
        <taxon>Orchidoideae</taxon>
        <taxon>Orchideae</taxon>
        <taxon>Orchidinae</taxon>
        <taxon>Platanthera</taxon>
    </lineage>
</organism>
<evidence type="ECO:0000259" key="3">
    <source>
        <dbReference type="Pfam" id="PF14432"/>
    </source>
</evidence>
<keyword evidence="5" id="KW-1185">Reference proteome</keyword>
<dbReference type="EMBL" id="JBBWWR010000016">
    <property type="protein sequence ID" value="KAK8947984.1"/>
    <property type="molecule type" value="Genomic_DNA"/>
</dbReference>
<dbReference type="PANTHER" id="PTHR47926">
    <property type="entry name" value="PENTATRICOPEPTIDE REPEAT-CONTAINING PROTEIN"/>
    <property type="match status" value="1"/>
</dbReference>
<dbReference type="Gene3D" id="1.25.40.10">
    <property type="entry name" value="Tetratricopeptide repeat domain"/>
    <property type="match status" value="2"/>
</dbReference>
<dbReference type="Pfam" id="PF20431">
    <property type="entry name" value="E_motif"/>
    <property type="match status" value="1"/>
</dbReference>
<evidence type="ECO:0000313" key="4">
    <source>
        <dbReference type="EMBL" id="KAK8947984.1"/>
    </source>
</evidence>
<dbReference type="PROSITE" id="PS51375">
    <property type="entry name" value="PPR"/>
    <property type="match status" value="2"/>
</dbReference>
<feature type="repeat" description="PPR" evidence="2">
    <location>
        <begin position="249"/>
        <end position="283"/>
    </location>
</feature>
<reference evidence="4 5" key="1">
    <citation type="journal article" date="2022" name="Nat. Plants">
        <title>Genomes of leafy and leafless Platanthera orchids illuminate the evolution of mycoheterotrophy.</title>
        <authorList>
            <person name="Li M.H."/>
            <person name="Liu K.W."/>
            <person name="Li Z."/>
            <person name="Lu H.C."/>
            <person name="Ye Q.L."/>
            <person name="Zhang D."/>
            <person name="Wang J.Y."/>
            <person name="Li Y.F."/>
            <person name="Zhong Z.M."/>
            <person name="Liu X."/>
            <person name="Yu X."/>
            <person name="Liu D.K."/>
            <person name="Tu X.D."/>
            <person name="Liu B."/>
            <person name="Hao Y."/>
            <person name="Liao X.Y."/>
            <person name="Jiang Y.T."/>
            <person name="Sun W.H."/>
            <person name="Chen J."/>
            <person name="Chen Y.Q."/>
            <person name="Ai Y."/>
            <person name="Zhai J.W."/>
            <person name="Wu S.S."/>
            <person name="Zhou Z."/>
            <person name="Hsiao Y.Y."/>
            <person name="Wu W.L."/>
            <person name="Chen Y.Y."/>
            <person name="Lin Y.F."/>
            <person name="Hsu J.L."/>
            <person name="Li C.Y."/>
            <person name="Wang Z.W."/>
            <person name="Zhao X."/>
            <person name="Zhong W.Y."/>
            <person name="Ma X.K."/>
            <person name="Ma L."/>
            <person name="Huang J."/>
            <person name="Chen G.Z."/>
            <person name="Huang M.Z."/>
            <person name="Huang L."/>
            <person name="Peng D.H."/>
            <person name="Luo Y.B."/>
            <person name="Zou S.Q."/>
            <person name="Chen S.P."/>
            <person name="Lan S."/>
            <person name="Tsai W.C."/>
            <person name="Van de Peer Y."/>
            <person name="Liu Z.J."/>
        </authorList>
    </citation>
    <scope>NUCLEOTIDE SEQUENCE [LARGE SCALE GENOMIC DNA]</scope>
    <source>
        <strain evidence="4">Lor288</strain>
    </source>
</reference>
<feature type="domain" description="DYW" evidence="3">
    <location>
        <begin position="465"/>
        <end position="557"/>
    </location>
</feature>
<dbReference type="InterPro" id="IPR046960">
    <property type="entry name" value="PPR_At4g14850-like_plant"/>
</dbReference>
<comment type="caution">
    <text evidence="4">The sequence shown here is derived from an EMBL/GenBank/DDBJ whole genome shotgun (WGS) entry which is preliminary data.</text>
</comment>
<evidence type="ECO:0000256" key="1">
    <source>
        <dbReference type="ARBA" id="ARBA00022737"/>
    </source>
</evidence>